<dbReference type="Proteomes" id="UP000095282">
    <property type="component" value="Unplaced"/>
</dbReference>
<dbReference type="Pfam" id="PF07735">
    <property type="entry name" value="FBA_2"/>
    <property type="match status" value="1"/>
</dbReference>
<proteinExistence type="predicted"/>
<evidence type="ECO:0000313" key="3">
    <source>
        <dbReference type="WBParaSite" id="Csp11.Scaffold630.g18680.t1"/>
    </source>
</evidence>
<keyword evidence="2" id="KW-1185">Reference proteome</keyword>
<dbReference type="AlphaFoldDB" id="A0A1I7URQ4"/>
<organism evidence="2 3">
    <name type="scientific">Caenorhabditis tropicalis</name>
    <dbReference type="NCBI Taxonomy" id="1561998"/>
    <lineage>
        <taxon>Eukaryota</taxon>
        <taxon>Metazoa</taxon>
        <taxon>Ecdysozoa</taxon>
        <taxon>Nematoda</taxon>
        <taxon>Chromadorea</taxon>
        <taxon>Rhabditida</taxon>
        <taxon>Rhabditina</taxon>
        <taxon>Rhabditomorpha</taxon>
        <taxon>Rhabditoidea</taxon>
        <taxon>Rhabditidae</taxon>
        <taxon>Peloderinae</taxon>
        <taxon>Caenorhabditis</taxon>
    </lineage>
</organism>
<dbReference type="PANTHER" id="PTHR21503">
    <property type="entry name" value="F-BOX-CONTAINING HYPOTHETICAL PROTEIN C.ELEGANS"/>
    <property type="match status" value="1"/>
</dbReference>
<dbReference type="eggNOG" id="ENOG502THKP">
    <property type="taxonomic scope" value="Eukaryota"/>
</dbReference>
<protein>
    <submittedName>
        <fullName evidence="3">FBA_2 domain-containing protein</fullName>
    </submittedName>
</protein>
<reference evidence="3" key="1">
    <citation type="submission" date="2016-11" db="UniProtKB">
        <authorList>
            <consortium name="WormBaseParasite"/>
        </authorList>
    </citation>
    <scope>IDENTIFICATION</scope>
</reference>
<evidence type="ECO:0000259" key="1">
    <source>
        <dbReference type="Pfam" id="PF07735"/>
    </source>
</evidence>
<dbReference type="InterPro" id="IPR012885">
    <property type="entry name" value="F-box_Sdz-33"/>
</dbReference>
<dbReference type="PANTHER" id="PTHR21503:SF8">
    <property type="entry name" value="F-BOX ASSOCIATED DOMAIN-CONTAINING PROTEIN-RELATED"/>
    <property type="match status" value="1"/>
</dbReference>
<feature type="domain" description="Sdz-33 F-box" evidence="1">
    <location>
        <begin position="134"/>
        <end position="191"/>
    </location>
</feature>
<dbReference type="WBParaSite" id="Csp11.Scaffold630.g18680.t1">
    <property type="protein sequence ID" value="Csp11.Scaffold630.g18680.t1"/>
    <property type="gene ID" value="Csp11.Scaffold630.g18680"/>
</dbReference>
<evidence type="ECO:0000313" key="2">
    <source>
        <dbReference type="Proteomes" id="UP000095282"/>
    </source>
</evidence>
<name>A0A1I7URQ4_9PELO</name>
<sequence>MSSHIELFRFPQLVQEEIVKEMDGRELMNLYFFRLDDLADIQSEGCEEPFRRRKFGETCNQYLDKMFGTIETLSVWVDCKRKFESFGEQTLEANFVRRNFVYPTYLESLWESYVHYFDRKYRKSDGLLPANVYLNNTRKIAIDACQEVKVDSLLQFNRTYAFLFETRLIDNDFNRLIRNWLDGGQPNLKALILWQESNLSIDPATVLQGFETHPYDEQQRARHYFLIPQFEKKFEDFKSFLDCRKGSDILRQDGKRCTVRIWERSVFCFYVWHESFPST</sequence>
<accession>A0A1I7URQ4</accession>